<dbReference type="AlphaFoldDB" id="A0A2G2WZ98"/>
<comment type="caution">
    <text evidence="5">The sequence shown here is derived from an EMBL/GenBank/DDBJ whole genome shotgun (WGS) entry which is preliminary data.</text>
</comment>
<reference evidence="5 6" key="1">
    <citation type="journal article" date="2017" name="Genome Biol.">
        <title>New reference genome sequences of hot pepper reveal the massive evolution of plant disease-resistance genes by retroduplication.</title>
        <authorList>
            <person name="Kim S."/>
            <person name="Park J."/>
            <person name="Yeom S.I."/>
            <person name="Kim Y.M."/>
            <person name="Seo E."/>
            <person name="Kim K.T."/>
            <person name="Kim M.S."/>
            <person name="Lee J.M."/>
            <person name="Cheong K."/>
            <person name="Shin H.S."/>
            <person name="Kim S.B."/>
            <person name="Han K."/>
            <person name="Lee J."/>
            <person name="Park M."/>
            <person name="Lee H.A."/>
            <person name="Lee H.Y."/>
            <person name="Lee Y."/>
            <person name="Oh S."/>
            <person name="Lee J.H."/>
            <person name="Choi E."/>
            <person name="Choi E."/>
            <person name="Lee S.E."/>
            <person name="Jeon J."/>
            <person name="Kim H."/>
            <person name="Choi G."/>
            <person name="Song H."/>
            <person name="Lee J."/>
            <person name="Lee S.C."/>
            <person name="Kwon J.K."/>
            <person name="Lee H.Y."/>
            <person name="Koo N."/>
            <person name="Hong Y."/>
            <person name="Kim R.W."/>
            <person name="Kang W.H."/>
            <person name="Huh J.H."/>
            <person name="Kang B.C."/>
            <person name="Yang T.J."/>
            <person name="Lee Y.H."/>
            <person name="Bennetzen J.L."/>
            <person name="Choi D."/>
        </authorList>
    </citation>
    <scope>NUCLEOTIDE SEQUENCE [LARGE SCALE GENOMIC DNA]</scope>
    <source>
        <strain evidence="6">cv. PBC81</strain>
    </source>
</reference>
<name>A0A2G2WZ98_CAPBA</name>
<keyword evidence="1" id="KW-0560">Oxidoreductase</keyword>
<sequence>MVGRSLWSRLLEEARWWQLLLTSPVKGGDSDVGVAGIAVAVSFGLWSSNVGIEMRKGMMGERTGYGIHSIRVDGNDDIVVFTAVQEARKIVVNEHKTVLVEALRKQSRLQAKQNAGVDKRHQYKGKGGFQRKH</sequence>
<keyword evidence="6" id="KW-1185">Reference proteome</keyword>
<organism evidence="5 6">
    <name type="scientific">Capsicum baccatum</name>
    <name type="common">Peruvian pepper</name>
    <dbReference type="NCBI Taxonomy" id="33114"/>
    <lineage>
        <taxon>Eukaryota</taxon>
        <taxon>Viridiplantae</taxon>
        <taxon>Streptophyta</taxon>
        <taxon>Embryophyta</taxon>
        <taxon>Tracheophyta</taxon>
        <taxon>Spermatophyta</taxon>
        <taxon>Magnoliopsida</taxon>
        <taxon>eudicotyledons</taxon>
        <taxon>Gunneridae</taxon>
        <taxon>Pentapetalae</taxon>
        <taxon>asterids</taxon>
        <taxon>lamiids</taxon>
        <taxon>Solanales</taxon>
        <taxon>Solanaceae</taxon>
        <taxon>Solanoideae</taxon>
        <taxon>Capsiceae</taxon>
        <taxon>Capsicum</taxon>
    </lineage>
</organism>
<feature type="region of interest" description="Disordered" evidence="2">
    <location>
        <begin position="111"/>
        <end position="133"/>
    </location>
</feature>
<reference evidence="6" key="2">
    <citation type="journal article" date="2017" name="J. Anim. Genet.">
        <title>Multiple reference genome sequences of hot pepper reveal the massive evolution of plant disease resistance genes by retroduplication.</title>
        <authorList>
            <person name="Kim S."/>
            <person name="Park J."/>
            <person name="Yeom S.-I."/>
            <person name="Kim Y.-M."/>
            <person name="Seo E."/>
            <person name="Kim K.-T."/>
            <person name="Kim M.-S."/>
            <person name="Lee J.M."/>
            <person name="Cheong K."/>
            <person name="Shin H.-S."/>
            <person name="Kim S.-B."/>
            <person name="Han K."/>
            <person name="Lee J."/>
            <person name="Park M."/>
            <person name="Lee H.-A."/>
            <person name="Lee H.-Y."/>
            <person name="Lee Y."/>
            <person name="Oh S."/>
            <person name="Lee J.H."/>
            <person name="Choi E."/>
            <person name="Choi E."/>
            <person name="Lee S.E."/>
            <person name="Jeon J."/>
            <person name="Kim H."/>
            <person name="Choi G."/>
            <person name="Song H."/>
            <person name="Lee J."/>
            <person name="Lee S.-C."/>
            <person name="Kwon J.-K."/>
            <person name="Lee H.-Y."/>
            <person name="Koo N."/>
            <person name="Hong Y."/>
            <person name="Kim R.W."/>
            <person name="Kang W.-H."/>
            <person name="Huh J.H."/>
            <person name="Kang B.-C."/>
            <person name="Yang T.-J."/>
            <person name="Lee Y.-H."/>
            <person name="Bennetzen J.L."/>
            <person name="Choi D."/>
        </authorList>
    </citation>
    <scope>NUCLEOTIDE SEQUENCE [LARGE SCALE GENOMIC DNA]</scope>
    <source>
        <strain evidence="6">cv. PBC81</strain>
    </source>
</reference>
<dbReference type="EMBL" id="MLFT02000004">
    <property type="protein sequence ID" value="PHT50562.1"/>
    <property type="molecule type" value="Genomic_DNA"/>
</dbReference>
<keyword evidence="3" id="KW-0472">Membrane</keyword>
<feature type="transmembrane region" description="Helical" evidence="3">
    <location>
        <begin position="32"/>
        <end position="52"/>
    </location>
</feature>
<accession>A0A2G2WZ98</accession>
<evidence type="ECO:0000313" key="6">
    <source>
        <dbReference type="Proteomes" id="UP000224567"/>
    </source>
</evidence>
<keyword evidence="3" id="KW-0812">Transmembrane</keyword>
<dbReference type="InterPro" id="IPR029061">
    <property type="entry name" value="THDP-binding"/>
</dbReference>
<dbReference type="InterPro" id="IPR001017">
    <property type="entry name" value="DH_E1"/>
</dbReference>
<dbReference type="STRING" id="33114.A0A2G2WZ98"/>
<keyword evidence="3" id="KW-1133">Transmembrane helix</keyword>
<evidence type="ECO:0000256" key="3">
    <source>
        <dbReference type="SAM" id="Phobius"/>
    </source>
</evidence>
<dbReference type="Gene3D" id="3.40.50.970">
    <property type="match status" value="1"/>
</dbReference>
<evidence type="ECO:0000256" key="2">
    <source>
        <dbReference type="SAM" id="MobiDB-lite"/>
    </source>
</evidence>
<dbReference type="GO" id="GO:0009083">
    <property type="term" value="P:branched-chain amino acid catabolic process"/>
    <property type="evidence" value="ECO:0007669"/>
    <property type="project" value="TreeGrafter"/>
</dbReference>
<dbReference type="SUPFAM" id="SSF52518">
    <property type="entry name" value="Thiamin diphosphate-binding fold (THDP-binding)"/>
    <property type="match status" value="1"/>
</dbReference>
<evidence type="ECO:0000313" key="5">
    <source>
        <dbReference type="EMBL" id="PHT50562.1"/>
    </source>
</evidence>
<evidence type="ECO:0000259" key="4">
    <source>
        <dbReference type="Pfam" id="PF00676"/>
    </source>
</evidence>
<dbReference type="Proteomes" id="UP000224567">
    <property type="component" value="Unassembled WGS sequence"/>
</dbReference>
<dbReference type="PANTHER" id="PTHR43380:SF11">
    <property type="entry name" value="2-OXOISOVALERATE DEHYDROGENASE SUBUNIT ALPHA 2, MITOCHONDRIAL"/>
    <property type="match status" value="1"/>
</dbReference>
<protein>
    <recommendedName>
        <fullName evidence="4">Dehydrogenase E1 component domain-containing protein</fullName>
    </recommendedName>
</protein>
<gene>
    <name evidence="5" type="ORF">CQW23_10309</name>
</gene>
<dbReference type="Pfam" id="PF00676">
    <property type="entry name" value="E1_dh"/>
    <property type="match status" value="1"/>
</dbReference>
<dbReference type="InterPro" id="IPR050771">
    <property type="entry name" value="Alpha-ketoacid_DH_E1_comp"/>
</dbReference>
<dbReference type="GO" id="GO:0016624">
    <property type="term" value="F:oxidoreductase activity, acting on the aldehyde or oxo group of donors, disulfide as acceptor"/>
    <property type="evidence" value="ECO:0007669"/>
    <property type="project" value="InterPro"/>
</dbReference>
<feature type="domain" description="Dehydrogenase E1 component" evidence="4">
    <location>
        <begin position="62"/>
        <end position="102"/>
    </location>
</feature>
<feature type="compositionally biased region" description="Basic residues" evidence="2">
    <location>
        <begin position="121"/>
        <end position="133"/>
    </location>
</feature>
<proteinExistence type="predicted"/>
<dbReference type="PANTHER" id="PTHR43380">
    <property type="entry name" value="2-OXOISOVALERATE DEHYDROGENASE SUBUNIT ALPHA, MITOCHONDRIAL"/>
    <property type="match status" value="1"/>
</dbReference>
<evidence type="ECO:0000256" key="1">
    <source>
        <dbReference type="ARBA" id="ARBA00023002"/>
    </source>
</evidence>